<evidence type="ECO:0000256" key="6">
    <source>
        <dbReference type="ARBA" id="ARBA00023145"/>
    </source>
</evidence>
<keyword evidence="4" id="KW-0378">Hydrolase</keyword>
<dbReference type="FunFam" id="3.90.70.10:FF:000031">
    <property type="entry name" value="Cathepsin B"/>
    <property type="match status" value="2"/>
</dbReference>
<dbReference type="PANTHER" id="PTHR12411">
    <property type="entry name" value="CYSTEINE PROTEASE FAMILY C1-RELATED"/>
    <property type="match status" value="1"/>
</dbReference>
<dbReference type="PROSITE" id="PS00139">
    <property type="entry name" value="THIOL_PROTEASE_CYS"/>
    <property type="match status" value="1"/>
</dbReference>
<evidence type="ECO:0000259" key="11">
    <source>
        <dbReference type="SMART" id="SM00645"/>
    </source>
</evidence>
<evidence type="ECO:0000256" key="7">
    <source>
        <dbReference type="ARBA" id="ARBA00023157"/>
    </source>
</evidence>
<dbReference type="AlphaFoldDB" id="A0A0R3X4K3"/>
<keyword evidence="2" id="KW-0645">Protease</keyword>
<feature type="domain" description="Peptidase C1A papain C-terminal" evidence="11">
    <location>
        <begin position="421"/>
        <end position="670"/>
    </location>
</feature>
<dbReference type="InterPro" id="IPR025661">
    <property type="entry name" value="Pept_asp_AS"/>
</dbReference>
<evidence type="ECO:0000313" key="12">
    <source>
        <dbReference type="WBParaSite" id="TTAC_0000834601-mRNA-1"/>
    </source>
</evidence>
<dbReference type="Pfam" id="PF00112">
    <property type="entry name" value="Peptidase_C1"/>
    <property type="match status" value="2"/>
</dbReference>
<comment type="similarity">
    <text evidence="1">Belongs to the peptidase C1 family.</text>
</comment>
<evidence type="ECO:0000256" key="1">
    <source>
        <dbReference type="ARBA" id="ARBA00008455"/>
    </source>
</evidence>
<reference evidence="12" key="1">
    <citation type="submission" date="2017-02" db="UniProtKB">
        <authorList>
            <consortium name="WormBaseParasite"/>
        </authorList>
    </citation>
    <scope>IDENTIFICATION</scope>
</reference>
<keyword evidence="7" id="KW-1015">Disulfide bond</keyword>
<dbReference type="WBParaSite" id="TTAC_0000834601-mRNA-1">
    <property type="protein sequence ID" value="TTAC_0000834601-mRNA-1"/>
    <property type="gene ID" value="TTAC_0000834601"/>
</dbReference>
<evidence type="ECO:0000256" key="9">
    <source>
        <dbReference type="ARBA" id="ARBA00073107"/>
    </source>
</evidence>
<evidence type="ECO:0000256" key="5">
    <source>
        <dbReference type="ARBA" id="ARBA00022807"/>
    </source>
</evidence>
<dbReference type="PROSITE" id="PS00639">
    <property type="entry name" value="THIOL_PROTEASE_HIS"/>
    <property type="match status" value="2"/>
</dbReference>
<dbReference type="InterPro" id="IPR012599">
    <property type="entry name" value="Propeptide_C1A"/>
</dbReference>
<dbReference type="GO" id="GO:0006508">
    <property type="term" value="P:proteolysis"/>
    <property type="evidence" value="ECO:0007669"/>
    <property type="project" value="UniProtKB-KW"/>
</dbReference>
<keyword evidence="5" id="KW-0788">Thiol protease</keyword>
<dbReference type="GO" id="GO:0004197">
    <property type="term" value="F:cysteine-type endopeptidase activity"/>
    <property type="evidence" value="ECO:0007669"/>
    <property type="project" value="InterPro"/>
</dbReference>
<feature type="chain" id="PRO_5006450585" description="Cathepsin B-like cysteine proteinase" evidence="10">
    <location>
        <begin position="24"/>
        <end position="675"/>
    </location>
</feature>
<sequence length="675" mass="74997">MSAVWLSPTATLLLLLLLTGSWAQYADLRRWRVLSPPVALHEPLSSEIIEYVNSLNTTWRAEPSRRFTSPSQIRQQLGALPDPMGRRLPLLYSLSEEKYKDLPESFDPRNKWPNCETLFEIRDQGSCGSCWAFGAAEAMSDRLCIYQHAAHGQSEMVRLSADDLLSCCGQCGMGCNGGFPAQAWSFWKKEGLVSGGLYGTKGVCRAYEIPPCEHHVNGTRPPCNGDAKTPKCKSVCQDEYTIPYRKDKHYASKVYSIHSNEDAIKHELLTHGPVEADFEVYADFPTYKSGVYQHVSGALLGGHAVKLMGWGEEKGVPYWLCANSWNTDWGDGGFFKILRGQNHCGIESDIVAGLPQLQSESFVDLIDYINNEANTSWRAGKNERFTDIHSAKFQMGSLFTPSESRLPTKSFHLSSTQNAALPLEFDARLAWPDCPTIGEIRDQGACGSCWAFKATEAISDRICIHSEGKEVVRISANDLLSCCGLFCGFGCNGGLPENAWKYWAREGIVSGGLYGSHVGCRPYEIPPCEHHTNGNRSACKGNSRTPKCHRQCVEDSGVEYQTDKHFASEVYNVRASEEDIMKEIMVRGPVEADFIVYADFLTYKSGVYQHVKGGFLGGHAVKILGWGEENEVPYWLCANSWNTDWGDGGFFKILRGHNHCNIEADVNAGIPKLRA</sequence>
<dbReference type="InterPro" id="IPR025660">
    <property type="entry name" value="Pept_his_AS"/>
</dbReference>
<proteinExistence type="inferred from homology"/>
<dbReference type="Gene3D" id="3.90.70.10">
    <property type="entry name" value="Cysteine proteinases"/>
    <property type="match status" value="2"/>
</dbReference>
<keyword evidence="6" id="KW-0865">Zymogen</keyword>
<dbReference type="InterPro" id="IPR000169">
    <property type="entry name" value="Pept_cys_AS"/>
</dbReference>
<feature type="signal peptide" evidence="10">
    <location>
        <begin position="1"/>
        <end position="23"/>
    </location>
</feature>
<evidence type="ECO:0000256" key="3">
    <source>
        <dbReference type="ARBA" id="ARBA00022729"/>
    </source>
</evidence>
<accession>A0A0R3X4K3</accession>
<dbReference type="Pfam" id="PF08127">
    <property type="entry name" value="Propeptide_C1"/>
    <property type="match status" value="1"/>
</dbReference>
<evidence type="ECO:0000256" key="8">
    <source>
        <dbReference type="ARBA" id="ARBA00055576"/>
    </source>
</evidence>
<keyword evidence="3 10" id="KW-0732">Signal</keyword>
<dbReference type="PROSITE" id="PS00640">
    <property type="entry name" value="THIOL_PROTEASE_ASN"/>
    <property type="match status" value="2"/>
</dbReference>
<dbReference type="CDD" id="cd02620">
    <property type="entry name" value="Peptidase_C1A_CathepsinB"/>
    <property type="match status" value="2"/>
</dbReference>
<evidence type="ECO:0000256" key="2">
    <source>
        <dbReference type="ARBA" id="ARBA00022670"/>
    </source>
</evidence>
<evidence type="ECO:0000256" key="4">
    <source>
        <dbReference type="ARBA" id="ARBA00022801"/>
    </source>
</evidence>
<dbReference type="SUPFAM" id="SSF54001">
    <property type="entry name" value="Cysteine proteinases"/>
    <property type="match status" value="2"/>
</dbReference>
<comment type="function">
    <text evidence="8">Thiol protease. Has a role as a digestive enzyme.</text>
</comment>
<dbReference type="SMART" id="SM00645">
    <property type="entry name" value="Pept_C1"/>
    <property type="match status" value="2"/>
</dbReference>
<feature type="domain" description="Peptidase C1A papain C-terminal" evidence="11">
    <location>
        <begin position="102"/>
        <end position="354"/>
    </location>
</feature>
<dbReference type="InterPro" id="IPR013128">
    <property type="entry name" value="Peptidase_C1A"/>
</dbReference>
<protein>
    <recommendedName>
        <fullName evidence="9">Cathepsin B-like cysteine proteinase</fullName>
    </recommendedName>
</protein>
<evidence type="ECO:0000256" key="10">
    <source>
        <dbReference type="SAM" id="SignalP"/>
    </source>
</evidence>
<name>A0A0R3X4K3_HYDTA</name>
<dbReference type="STRING" id="6205.A0A0R3X4K3"/>
<dbReference type="InterPro" id="IPR038765">
    <property type="entry name" value="Papain-like_cys_pep_sf"/>
</dbReference>
<dbReference type="InterPro" id="IPR000668">
    <property type="entry name" value="Peptidase_C1A_C"/>
</dbReference>
<dbReference type="PRINTS" id="PR00705">
    <property type="entry name" value="PAPAIN"/>
</dbReference>
<organism evidence="12">
    <name type="scientific">Hydatigena taeniaeformis</name>
    <name type="common">Feline tapeworm</name>
    <name type="synonym">Taenia taeniaeformis</name>
    <dbReference type="NCBI Taxonomy" id="6205"/>
    <lineage>
        <taxon>Eukaryota</taxon>
        <taxon>Metazoa</taxon>
        <taxon>Spiralia</taxon>
        <taxon>Lophotrochozoa</taxon>
        <taxon>Platyhelminthes</taxon>
        <taxon>Cestoda</taxon>
        <taxon>Eucestoda</taxon>
        <taxon>Cyclophyllidea</taxon>
        <taxon>Taeniidae</taxon>
        <taxon>Hydatigera</taxon>
    </lineage>
</organism>